<accession>A0A8K0XA11</accession>
<dbReference type="PANTHER" id="PTHR28062:SF1">
    <property type="entry name" value="TRANSMEMBRANE PROTEIN"/>
    <property type="match status" value="1"/>
</dbReference>
<dbReference type="OrthoDB" id="5562676at2759"/>
<dbReference type="GO" id="GO:1902600">
    <property type="term" value="P:proton transmembrane transport"/>
    <property type="evidence" value="ECO:0007669"/>
    <property type="project" value="TreeGrafter"/>
</dbReference>
<feature type="region of interest" description="Disordered" evidence="1">
    <location>
        <begin position="259"/>
        <end position="292"/>
    </location>
</feature>
<dbReference type="EMBL" id="JAGPXD010000001">
    <property type="protein sequence ID" value="KAH7375620.1"/>
    <property type="molecule type" value="Genomic_DNA"/>
</dbReference>
<evidence type="ECO:0000313" key="3">
    <source>
        <dbReference type="Proteomes" id="UP000813385"/>
    </source>
</evidence>
<dbReference type="InterPro" id="IPR018786">
    <property type="entry name" value="Mit_KHE1"/>
</dbReference>
<dbReference type="GO" id="GO:0006813">
    <property type="term" value="P:potassium ion transport"/>
    <property type="evidence" value="ECO:0007669"/>
    <property type="project" value="TreeGrafter"/>
</dbReference>
<comment type="caution">
    <text evidence="2">The sequence shown here is derived from an EMBL/GenBank/DDBJ whole genome shotgun (WGS) entry which is preliminary data.</text>
</comment>
<evidence type="ECO:0000313" key="2">
    <source>
        <dbReference type="EMBL" id="KAH7375620.1"/>
    </source>
</evidence>
<proteinExistence type="predicted"/>
<dbReference type="Proteomes" id="UP000813385">
    <property type="component" value="Unassembled WGS sequence"/>
</dbReference>
<gene>
    <name evidence="2" type="ORF">B0T11DRAFT_11123</name>
</gene>
<keyword evidence="3" id="KW-1185">Reference proteome</keyword>
<feature type="compositionally biased region" description="Basic and acidic residues" evidence="1">
    <location>
        <begin position="266"/>
        <end position="292"/>
    </location>
</feature>
<dbReference type="AlphaFoldDB" id="A0A8K0XA11"/>
<name>A0A8K0XA11_9PEZI</name>
<evidence type="ECO:0000256" key="1">
    <source>
        <dbReference type="SAM" id="MobiDB-lite"/>
    </source>
</evidence>
<sequence>MRVYLFPLTTNRTLLYCQRPRVATAGKQSLADKITTKAAKLWAGWEKKESGWQKKVVNYGNHALRRIPYEEWGLKSVPPLSARKKELELKGNDKVELIYPSSIIPTQKAESLVLRLATERQALNKKRLTWCVVGMPITIPFALVPVVPNLPFFYLVYRAWSHWRALAGGNHLEFLVKNKLFKLSPSKLLDDIYNPLLPEKGEKMNLKSIEQTGPLKSEPEVAADELVILTEDHSEDIAEALELPELEVEMERAIWQINQAKKQAKKREEEKTHQADANKSEKSDKPGKDAEP</sequence>
<dbReference type="Pfam" id="PF10173">
    <property type="entry name" value="Mit_KHE1"/>
    <property type="match status" value="1"/>
</dbReference>
<protein>
    <submittedName>
        <fullName evidence="2">Mitochondrial K+-H+ exchange-related-domain-containing protein</fullName>
    </submittedName>
</protein>
<dbReference type="GO" id="GO:0005743">
    <property type="term" value="C:mitochondrial inner membrane"/>
    <property type="evidence" value="ECO:0007669"/>
    <property type="project" value="TreeGrafter"/>
</dbReference>
<organism evidence="2 3">
    <name type="scientific">Plectosphaerella cucumerina</name>
    <dbReference type="NCBI Taxonomy" id="40658"/>
    <lineage>
        <taxon>Eukaryota</taxon>
        <taxon>Fungi</taxon>
        <taxon>Dikarya</taxon>
        <taxon>Ascomycota</taxon>
        <taxon>Pezizomycotina</taxon>
        <taxon>Sordariomycetes</taxon>
        <taxon>Hypocreomycetidae</taxon>
        <taxon>Glomerellales</taxon>
        <taxon>Plectosphaerellaceae</taxon>
        <taxon>Plectosphaerella</taxon>
    </lineage>
</organism>
<dbReference type="PANTHER" id="PTHR28062">
    <property type="entry name" value="K+-H+ EXCHANGE-LIKE PROTEIN"/>
    <property type="match status" value="1"/>
</dbReference>
<reference evidence="2" key="1">
    <citation type="journal article" date="2021" name="Nat. Commun.">
        <title>Genetic determinants of endophytism in the Arabidopsis root mycobiome.</title>
        <authorList>
            <person name="Mesny F."/>
            <person name="Miyauchi S."/>
            <person name="Thiergart T."/>
            <person name="Pickel B."/>
            <person name="Atanasova L."/>
            <person name="Karlsson M."/>
            <person name="Huettel B."/>
            <person name="Barry K.W."/>
            <person name="Haridas S."/>
            <person name="Chen C."/>
            <person name="Bauer D."/>
            <person name="Andreopoulos W."/>
            <person name="Pangilinan J."/>
            <person name="LaButti K."/>
            <person name="Riley R."/>
            <person name="Lipzen A."/>
            <person name="Clum A."/>
            <person name="Drula E."/>
            <person name="Henrissat B."/>
            <person name="Kohler A."/>
            <person name="Grigoriev I.V."/>
            <person name="Martin F.M."/>
            <person name="Hacquard S."/>
        </authorList>
    </citation>
    <scope>NUCLEOTIDE SEQUENCE</scope>
    <source>
        <strain evidence="2">MPI-CAGE-AT-0016</strain>
    </source>
</reference>